<keyword evidence="2" id="KW-1133">Transmembrane helix</keyword>
<feature type="region of interest" description="Disordered" evidence="1">
    <location>
        <begin position="175"/>
        <end position="223"/>
    </location>
</feature>
<feature type="transmembrane region" description="Helical" evidence="2">
    <location>
        <begin position="339"/>
        <end position="361"/>
    </location>
</feature>
<proteinExistence type="predicted"/>
<accession>A0A1Q9DLY9</accession>
<feature type="transmembrane region" description="Helical" evidence="2">
    <location>
        <begin position="541"/>
        <end position="559"/>
    </location>
</feature>
<dbReference type="EMBL" id="LSRX01000477">
    <property type="protein sequence ID" value="OLP96178.1"/>
    <property type="molecule type" value="Genomic_DNA"/>
</dbReference>
<evidence type="ECO:0000256" key="2">
    <source>
        <dbReference type="SAM" id="Phobius"/>
    </source>
</evidence>
<sequence length="711" mass="78520">MEEKLRSAHGPSNLPRCASAVVQQLYGRRKMWAKCPEIKNYYAQRLEDWAQLRPALDVANFAEPFLEEDAARRGDLCAPAEKHRLYACALAGEIRRAMEEEEEVTWNSEEEDGVGRGEVGLGYETPACVKFNSVLQPFAAPALLAPMSKLLLLSFALCAAGDTTKEPLGWIMPSSLTDGTGSAPTHAVEAPAAEGGGHETPHDEQPTHHHEEKHAESEDESEEAVDDVTWTTALLLVGFLVIGVGLLYLVNYPDEDIRVAMWDMINTTVSIFCGASFDFTVFRFLHDQVVLSPPPRGLGLKKDLPHTKSTMSLIFAIFICVILHVLLFKLPQSDHRRLFAVRTMGGHVYAFAGILTFGFLQEVTWFRDEFWRIVMVAVLAIVVMTMAYKIAIALAKCADEGEWWKSIRVQRKNAEEMQIEAGAITAGFLIVQCICYYLSVEEDTYHRFMPILHGEPGHHVDHCVSILIGIAVVLLIASAVWAVWARPTGTEKPCVGSFLYEYFGALGAVTACWCLQRAGHIYLHGIFIKDNSPEMASSRSIIVNAFVMSLLAVICVIGFDKLADSVQKRGGTCEVCDDIGLDGEDVARSLSVVTADADLASVGAGLRTIIAGFGMLVGICWDKAFETAFETVAEKLPGLHKHPVIGTAMVAGLLLLFVIPAWYWYIVPNAMKKESDHEMDIVREKERDTLTLKQLQSVQFSSEEESSYGLT</sequence>
<keyword evidence="2" id="KW-0812">Transmembrane</keyword>
<evidence type="ECO:0000313" key="3">
    <source>
        <dbReference type="EMBL" id="OLP96178.1"/>
    </source>
</evidence>
<evidence type="ECO:0000256" key="1">
    <source>
        <dbReference type="SAM" id="MobiDB-lite"/>
    </source>
</evidence>
<dbReference type="Proteomes" id="UP000186817">
    <property type="component" value="Unassembled WGS sequence"/>
</dbReference>
<reference evidence="3 4" key="1">
    <citation type="submission" date="2016-02" db="EMBL/GenBank/DDBJ databases">
        <title>Genome analysis of coral dinoflagellate symbionts highlights evolutionary adaptations to a symbiotic lifestyle.</title>
        <authorList>
            <person name="Aranda M."/>
            <person name="Li Y."/>
            <person name="Liew Y.J."/>
            <person name="Baumgarten S."/>
            <person name="Simakov O."/>
            <person name="Wilson M."/>
            <person name="Piel J."/>
            <person name="Ashoor H."/>
            <person name="Bougouffa S."/>
            <person name="Bajic V.B."/>
            <person name="Ryu T."/>
            <person name="Ravasi T."/>
            <person name="Bayer T."/>
            <person name="Micklem G."/>
            <person name="Kim H."/>
            <person name="Bhak J."/>
            <person name="Lajeunesse T.C."/>
            <person name="Voolstra C.R."/>
        </authorList>
    </citation>
    <scope>NUCLEOTIDE SEQUENCE [LARGE SCALE GENOMIC DNA]</scope>
    <source>
        <strain evidence="3 4">CCMP2467</strain>
    </source>
</reference>
<feature type="compositionally biased region" description="Basic and acidic residues" evidence="1">
    <location>
        <begin position="196"/>
        <end position="216"/>
    </location>
</feature>
<comment type="caution">
    <text evidence="3">The sequence shown here is derived from an EMBL/GenBank/DDBJ whole genome shotgun (WGS) entry which is preliminary data.</text>
</comment>
<feature type="transmembrane region" description="Helical" evidence="2">
    <location>
        <begin position="309"/>
        <end position="327"/>
    </location>
</feature>
<gene>
    <name evidence="3" type="ORF">AK812_SmicGene21636</name>
</gene>
<feature type="transmembrane region" description="Helical" evidence="2">
    <location>
        <begin position="644"/>
        <end position="665"/>
    </location>
</feature>
<feature type="transmembrane region" description="Helical" evidence="2">
    <location>
        <begin position="230"/>
        <end position="252"/>
    </location>
</feature>
<name>A0A1Q9DLY9_SYMMI</name>
<organism evidence="3 4">
    <name type="scientific">Symbiodinium microadriaticum</name>
    <name type="common">Dinoflagellate</name>
    <name type="synonym">Zooxanthella microadriatica</name>
    <dbReference type="NCBI Taxonomy" id="2951"/>
    <lineage>
        <taxon>Eukaryota</taxon>
        <taxon>Sar</taxon>
        <taxon>Alveolata</taxon>
        <taxon>Dinophyceae</taxon>
        <taxon>Suessiales</taxon>
        <taxon>Symbiodiniaceae</taxon>
        <taxon>Symbiodinium</taxon>
    </lineage>
</organism>
<feature type="transmembrane region" description="Helical" evidence="2">
    <location>
        <begin position="419"/>
        <end position="439"/>
    </location>
</feature>
<feature type="transmembrane region" description="Helical" evidence="2">
    <location>
        <begin position="459"/>
        <end position="484"/>
    </location>
</feature>
<evidence type="ECO:0000313" key="4">
    <source>
        <dbReference type="Proteomes" id="UP000186817"/>
    </source>
</evidence>
<dbReference type="OrthoDB" id="447999at2759"/>
<dbReference type="OMA" id="KESDHEM"/>
<dbReference type="AlphaFoldDB" id="A0A1Q9DLY9"/>
<feature type="transmembrane region" description="Helical" evidence="2">
    <location>
        <begin position="373"/>
        <end position="398"/>
    </location>
</feature>
<protein>
    <submittedName>
        <fullName evidence="3">Uncharacterized protein</fullName>
    </submittedName>
</protein>
<keyword evidence="2" id="KW-0472">Membrane</keyword>
<feature type="transmembrane region" description="Helical" evidence="2">
    <location>
        <begin position="264"/>
        <end position="285"/>
    </location>
</feature>
<keyword evidence="4" id="KW-1185">Reference proteome</keyword>